<reference evidence="1 2" key="1">
    <citation type="submission" date="2018-11" db="EMBL/GenBank/DDBJ databases">
        <authorList>
            <consortium name="Pathogen Informatics"/>
        </authorList>
    </citation>
    <scope>NUCLEOTIDE SEQUENCE [LARGE SCALE GENOMIC DNA]</scope>
</reference>
<evidence type="ECO:0000313" key="2">
    <source>
        <dbReference type="Proteomes" id="UP000281553"/>
    </source>
</evidence>
<dbReference type="EMBL" id="UYRU01043693">
    <property type="protein sequence ID" value="VDK83406.1"/>
    <property type="molecule type" value="Genomic_DNA"/>
</dbReference>
<gene>
    <name evidence="1" type="ORF">DILT_LOCUS3457</name>
</gene>
<name>A0A3P6T5W3_DIBLA</name>
<keyword evidence="2" id="KW-1185">Reference proteome</keyword>
<dbReference type="OrthoDB" id="15954at2759"/>
<dbReference type="AlphaFoldDB" id="A0A3P6T5W3"/>
<evidence type="ECO:0000313" key="1">
    <source>
        <dbReference type="EMBL" id="VDK83406.1"/>
    </source>
</evidence>
<protein>
    <submittedName>
        <fullName evidence="1">Uncharacterized protein</fullName>
    </submittedName>
</protein>
<sequence>MATRSVSSQLNLWSHSIACLKTRDRESRRLTANLHKYKLKVSSSSKTGAPTSPLYLRALADLLVMLYPLSPAFACELWEGYRVALSLAPPLLEASLRRHAAWPYDLQKDLFEQPFPEAALVDVNAKGKLSSSTFSST</sequence>
<organism evidence="1 2">
    <name type="scientific">Dibothriocephalus latus</name>
    <name type="common">Fish tapeworm</name>
    <name type="synonym">Diphyllobothrium latum</name>
    <dbReference type="NCBI Taxonomy" id="60516"/>
    <lineage>
        <taxon>Eukaryota</taxon>
        <taxon>Metazoa</taxon>
        <taxon>Spiralia</taxon>
        <taxon>Lophotrochozoa</taxon>
        <taxon>Platyhelminthes</taxon>
        <taxon>Cestoda</taxon>
        <taxon>Eucestoda</taxon>
        <taxon>Diphyllobothriidea</taxon>
        <taxon>Diphyllobothriidae</taxon>
        <taxon>Dibothriocephalus</taxon>
    </lineage>
</organism>
<dbReference type="Proteomes" id="UP000281553">
    <property type="component" value="Unassembled WGS sequence"/>
</dbReference>
<proteinExistence type="predicted"/>
<accession>A0A3P6T5W3</accession>